<sequence length="231" mass="25793">MKKLNGKWAFVTGSSRGIGQQIAKGLANHGCNIILHGRKMENTKETIELLKQYDVEVDAVGGELTSQEDIRKIIDYINSKYQIDILYNNAGIQNKYEDIFNHGTDVWQQVFHINLFSLSEFCNAFAPKMKERGYGRIINLSSGIRDIPQMAPYSASKAAVDKYTQDLAFELKDTNVLVNYIDPGWLRTDLGGEWAPNDVTTVLPGILVPALLEDNGPSGQGFSAQDFKETE</sequence>
<comment type="similarity">
    <text evidence="1 3">Belongs to the short-chain dehydrogenases/reductases (SDR) family.</text>
</comment>
<evidence type="ECO:0000313" key="5">
    <source>
        <dbReference type="Proteomes" id="UP000005707"/>
    </source>
</evidence>
<evidence type="ECO:0000313" key="4">
    <source>
        <dbReference type="EMBL" id="ERJ11996.1"/>
    </source>
</evidence>
<name>U2EB26_9MOLU</name>
<dbReference type="InterPro" id="IPR036291">
    <property type="entry name" value="NAD(P)-bd_dom_sf"/>
</dbReference>
<dbReference type="RefSeq" id="WP_008827397.1">
    <property type="nucleotide sequence ID" value="NZ_AFNU02000006.1"/>
</dbReference>
<dbReference type="EMBL" id="AFNU02000006">
    <property type="protein sequence ID" value="ERJ11996.1"/>
    <property type="molecule type" value="Genomic_DNA"/>
</dbReference>
<evidence type="ECO:0000256" key="3">
    <source>
        <dbReference type="RuleBase" id="RU000363"/>
    </source>
</evidence>
<organism evidence="4 5">
    <name type="scientific">Haloplasma contractile SSD-17B</name>
    <dbReference type="NCBI Taxonomy" id="1033810"/>
    <lineage>
        <taxon>Bacteria</taxon>
        <taxon>Bacillati</taxon>
        <taxon>Mycoplasmatota</taxon>
        <taxon>Mollicutes</taxon>
        <taxon>Haloplasmatales</taxon>
        <taxon>Haloplasmataceae</taxon>
        <taxon>Haloplasma</taxon>
    </lineage>
</organism>
<accession>U2EB26</accession>
<dbReference type="InParanoid" id="U2EB26"/>
<dbReference type="InterPro" id="IPR002347">
    <property type="entry name" value="SDR_fam"/>
</dbReference>
<reference evidence="4 5" key="1">
    <citation type="journal article" date="2011" name="J. Bacteriol.">
        <title>Genome sequence of Haloplasma contractile, an unusual contractile bacterium from a deep-sea anoxic brine lake.</title>
        <authorList>
            <person name="Antunes A."/>
            <person name="Alam I."/>
            <person name="El Dorry H."/>
            <person name="Siam R."/>
            <person name="Robertson A."/>
            <person name="Bajic V.B."/>
            <person name="Stingl U."/>
        </authorList>
    </citation>
    <scope>NUCLEOTIDE SEQUENCE [LARGE SCALE GENOMIC DNA]</scope>
    <source>
        <strain evidence="4 5">SSD-17B</strain>
    </source>
</reference>
<dbReference type="AlphaFoldDB" id="U2EB26"/>
<keyword evidence="2 4" id="KW-0560">Oxidoreductase</keyword>
<gene>
    <name evidence="4" type="primary">fabG</name>
    <name evidence="4" type="ORF">HLPCO_001910</name>
</gene>
<comment type="caution">
    <text evidence="4">The sequence shown here is derived from an EMBL/GenBank/DDBJ whole genome shotgun (WGS) entry which is preliminary data.</text>
</comment>
<evidence type="ECO:0000256" key="2">
    <source>
        <dbReference type="ARBA" id="ARBA00023002"/>
    </source>
</evidence>
<keyword evidence="5" id="KW-1185">Reference proteome</keyword>
<dbReference type="PANTHER" id="PTHR42760">
    <property type="entry name" value="SHORT-CHAIN DEHYDROGENASES/REDUCTASES FAMILY MEMBER"/>
    <property type="match status" value="1"/>
</dbReference>
<dbReference type="Proteomes" id="UP000005707">
    <property type="component" value="Unassembled WGS sequence"/>
</dbReference>
<dbReference type="GO" id="GO:0004316">
    <property type="term" value="F:3-oxoacyl-[acyl-carrier-protein] reductase (NADPH) activity"/>
    <property type="evidence" value="ECO:0007669"/>
    <property type="project" value="UniProtKB-EC"/>
</dbReference>
<dbReference type="Gene3D" id="3.40.50.720">
    <property type="entry name" value="NAD(P)-binding Rossmann-like Domain"/>
    <property type="match status" value="1"/>
</dbReference>
<proteinExistence type="inferred from homology"/>
<reference evidence="4 5" key="2">
    <citation type="journal article" date="2013" name="PLoS ONE">
        <title>INDIGO - INtegrated Data Warehouse of MIcrobial GenOmes with Examples from the Red Sea Extremophiles.</title>
        <authorList>
            <person name="Alam I."/>
            <person name="Antunes A."/>
            <person name="Kamau A.A."/>
            <person name="Ba Alawi W."/>
            <person name="Kalkatawi M."/>
            <person name="Stingl U."/>
            <person name="Bajic V.B."/>
        </authorList>
    </citation>
    <scope>NUCLEOTIDE SEQUENCE [LARGE SCALE GENOMIC DNA]</scope>
    <source>
        <strain evidence="4 5">SSD-17B</strain>
    </source>
</reference>
<evidence type="ECO:0000256" key="1">
    <source>
        <dbReference type="ARBA" id="ARBA00006484"/>
    </source>
</evidence>
<dbReference type="SUPFAM" id="SSF51735">
    <property type="entry name" value="NAD(P)-binding Rossmann-fold domains"/>
    <property type="match status" value="1"/>
</dbReference>
<dbReference type="CDD" id="cd05233">
    <property type="entry name" value="SDR_c"/>
    <property type="match status" value="1"/>
</dbReference>
<dbReference type="Pfam" id="PF00106">
    <property type="entry name" value="adh_short"/>
    <property type="match status" value="1"/>
</dbReference>
<dbReference type="eggNOG" id="COG1028">
    <property type="taxonomic scope" value="Bacteria"/>
</dbReference>
<dbReference type="PRINTS" id="PR00080">
    <property type="entry name" value="SDRFAMILY"/>
</dbReference>
<dbReference type="PANTHER" id="PTHR42760:SF115">
    <property type="entry name" value="3-OXOACYL-[ACYL-CARRIER-PROTEIN] REDUCTASE FABG"/>
    <property type="match status" value="1"/>
</dbReference>
<dbReference type="STRING" id="1033810.HLPCO_001910"/>
<dbReference type="PRINTS" id="PR00081">
    <property type="entry name" value="GDHRDH"/>
</dbReference>
<dbReference type="EC" id="1.1.1.100" evidence="4"/>
<protein>
    <submittedName>
        <fullName evidence="4">3-oxoacyl-acyl-carrier protein reductase</fullName>
        <ecNumber evidence="4">1.1.1.100</ecNumber>
    </submittedName>
</protein>